<feature type="domain" description="CBF1-interacting co-repressor CIR N-terminal" evidence="10">
    <location>
        <begin position="10"/>
        <end position="46"/>
    </location>
</feature>
<evidence type="ECO:0000256" key="6">
    <source>
        <dbReference type="ARBA" id="ARBA00023187"/>
    </source>
</evidence>
<keyword evidence="5 8" id="KW-0175">Coiled coil</keyword>
<dbReference type="InterPro" id="IPR051376">
    <property type="entry name" value="CWC25_splicing_factor"/>
</dbReference>
<comment type="similarity">
    <text evidence="2">Belongs to the CWC25 family.</text>
</comment>
<dbReference type="Pfam" id="PF12542">
    <property type="entry name" value="CWC25"/>
    <property type="match status" value="1"/>
</dbReference>
<feature type="compositionally biased region" description="Basic and acidic residues" evidence="9">
    <location>
        <begin position="179"/>
        <end position="239"/>
    </location>
</feature>
<dbReference type="Pfam" id="PF10197">
    <property type="entry name" value="Cir_N"/>
    <property type="match status" value="1"/>
</dbReference>
<evidence type="ECO:0000313" key="12">
    <source>
        <dbReference type="RefSeq" id="XP_065655199.1"/>
    </source>
</evidence>
<organism evidence="11 12">
    <name type="scientific">Hydra vulgaris</name>
    <name type="common">Hydra</name>
    <name type="synonym">Hydra attenuata</name>
    <dbReference type="NCBI Taxonomy" id="6087"/>
    <lineage>
        <taxon>Eukaryota</taxon>
        <taxon>Metazoa</taxon>
        <taxon>Cnidaria</taxon>
        <taxon>Hydrozoa</taxon>
        <taxon>Hydroidolina</taxon>
        <taxon>Anthoathecata</taxon>
        <taxon>Aplanulata</taxon>
        <taxon>Hydridae</taxon>
        <taxon>Hydra</taxon>
    </lineage>
</organism>
<evidence type="ECO:0000256" key="3">
    <source>
        <dbReference type="ARBA" id="ARBA00022664"/>
    </source>
</evidence>
<dbReference type="SMART" id="SM01083">
    <property type="entry name" value="Cir_N"/>
    <property type="match status" value="1"/>
</dbReference>
<evidence type="ECO:0000256" key="9">
    <source>
        <dbReference type="SAM" id="MobiDB-lite"/>
    </source>
</evidence>
<accession>A0ABM4C0X9</accession>
<evidence type="ECO:0000256" key="4">
    <source>
        <dbReference type="ARBA" id="ARBA00022728"/>
    </source>
</evidence>
<feature type="coiled-coil region" evidence="8">
    <location>
        <begin position="22"/>
        <end position="49"/>
    </location>
</feature>
<evidence type="ECO:0000256" key="1">
    <source>
        <dbReference type="ARBA" id="ARBA00004123"/>
    </source>
</evidence>
<proteinExistence type="inferred from homology"/>
<dbReference type="GeneID" id="100211695"/>
<feature type="compositionally biased region" description="Basic residues" evidence="9">
    <location>
        <begin position="168"/>
        <end position="178"/>
    </location>
</feature>
<feature type="compositionally biased region" description="Polar residues" evidence="9">
    <location>
        <begin position="244"/>
        <end position="253"/>
    </location>
</feature>
<dbReference type="Proteomes" id="UP001652625">
    <property type="component" value="Chromosome 06"/>
</dbReference>
<dbReference type="InterPro" id="IPR019339">
    <property type="entry name" value="CIR_N_dom"/>
</dbReference>
<dbReference type="PANTHER" id="PTHR16196">
    <property type="entry name" value="CELL CYCLE CONTROL PROTEIN CWF25"/>
    <property type="match status" value="1"/>
</dbReference>
<gene>
    <name evidence="12" type="primary">LOC100211695</name>
</gene>
<keyword evidence="11" id="KW-1185">Reference proteome</keyword>
<keyword evidence="7" id="KW-0539">Nucleus</keyword>
<reference evidence="12" key="1">
    <citation type="submission" date="2025-08" db="UniProtKB">
        <authorList>
            <consortium name="RefSeq"/>
        </authorList>
    </citation>
    <scope>IDENTIFICATION</scope>
</reference>
<evidence type="ECO:0000256" key="7">
    <source>
        <dbReference type="ARBA" id="ARBA00023242"/>
    </source>
</evidence>
<dbReference type="RefSeq" id="XP_065655199.1">
    <property type="nucleotide sequence ID" value="XM_065799127.1"/>
</dbReference>
<sequence>MGGDLNMKKHFHPLTMENLERVWKAEEKKRKEEEQCLQLQQELAEERQREQLQKQAVESGLIKKKTEKLDWMYSGQQAVNTEEYLLGKKIDKHVEVMKDDDAEKNIIEGNIHKKPILQPKASDILAKVKEDPLFLIKKREEENRKELVQNPIKMRKLKALLQSQEKEKKKKKSKKSKKEKYDEEYRYTNGRSEKDSSKTEHDSKHGRKYSKERSDVKYDSRYSTHSFSNHDLKTHESNKHSSRNYDSSNQYSSHRYEQPFKNVKNGNSEKYYENTKSKSSQDSLKVHRRDSESSRGDHRGDKEYRTQNKSKRKRSLSSSSDDESDLEKQRQFMMENAKWRKEQRIKNLRSHEEETIKEEETVKSVLSKSNVNEDKARFIKKLQVASYSSDTTASVEDRIKRNIHTKQRTKADLEKKFTSR</sequence>
<dbReference type="InterPro" id="IPR022209">
    <property type="entry name" value="CWC25"/>
</dbReference>
<keyword evidence="3" id="KW-0507">mRNA processing</keyword>
<evidence type="ECO:0000256" key="2">
    <source>
        <dbReference type="ARBA" id="ARBA00006695"/>
    </source>
</evidence>
<evidence type="ECO:0000256" key="8">
    <source>
        <dbReference type="SAM" id="Coils"/>
    </source>
</evidence>
<keyword evidence="4" id="KW-0747">Spliceosome</keyword>
<feature type="compositionally biased region" description="Basic and acidic residues" evidence="9">
    <location>
        <begin position="289"/>
        <end position="306"/>
    </location>
</feature>
<evidence type="ECO:0000259" key="10">
    <source>
        <dbReference type="SMART" id="SM01083"/>
    </source>
</evidence>
<dbReference type="PANTHER" id="PTHR16196:SF0">
    <property type="entry name" value="PRE-MRNA-SPLICING FACTOR CWC25 HOMOLOG"/>
    <property type="match status" value="1"/>
</dbReference>
<comment type="subcellular location">
    <subcellularLocation>
        <location evidence="1">Nucleus</location>
    </subcellularLocation>
</comment>
<keyword evidence="6" id="KW-0508">mRNA splicing</keyword>
<evidence type="ECO:0000256" key="5">
    <source>
        <dbReference type="ARBA" id="ARBA00023054"/>
    </source>
</evidence>
<protein>
    <submittedName>
        <fullName evidence="12">Pre-mRNA-splicing factor CWC25 homolog</fullName>
    </submittedName>
</protein>
<name>A0ABM4C0X9_HYDVU</name>
<feature type="region of interest" description="Disordered" evidence="9">
    <location>
        <begin position="140"/>
        <end position="338"/>
    </location>
</feature>
<evidence type="ECO:0000313" key="11">
    <source>
        <dbReference type="Proteomes" id="UP001652625"/>
    </source>
</evidence>